<evidence type="ECO:0000256" key="1">
    <source>
        <dbReference type="SAM" id="MobiDB-lite"/>
    </source>
</evidence>
<gene>
    <name evidence="2" type="ORF">CDAR_229371</name>
</gene>
<feature type="region of interest" description="Disordered" evidence="1">
    <location>
        <begin position="62"/>
        <end position="81"/>
    </location>
</feature>
<comment type="caution">
    <text evidence="2">The sequence shown here is derived from an EMBL/GenBank/DDBJ whole genome shotgun (WGS) entry which is preliminary data.</text>
</comment>
<accession>A0AAV4THF0</accession>
<dbReference type="Proteomes" id="UP001054837">
    <property type="component" value="Unassembled WGS sequence"/>
</dbReference>
<keyword evidence="3" id="KW-1185">Reference proteome</keyword>
<feature type="compositionally biased region" description="Basic residues" evidence="1">
    <location>
        <begin position="66"/>
        <end position="78"/>
    </location>
</feature>
<organism evidence="2 3">
    <name type="scientific">Caerostris darwini</name>
    <dbReference type="NCBI Taxonomy" id="1538125"/>
    <lineage>
        <taxon>Eukaryota</taxon>
        <taxon>Metazoa</taxon>
        <taxon>Ecdysozoa</taxon>
        <taxon>Arthropoda</taxon>
        <taxon>Chelicerata</taxon>
        <taxon>Arachnida</taxon>
        <taxon>Araneae</taxon>
        <taxon>Araneomorphae</taxon>
        <taxon>Entelegynae</taxon>
        <taxon>Araneoidea</taxon>
        <taxon>Araneidae</taxon>
        <taxon>Caerostris</taxon>
    </lineage>
</organism>
<sequence>MLGLLRGRLGAKRGAKRGKEAGKGDADCCNSLMLGSKGRKVEGKGGCGLRQFPYAWTLKGAAGGAKKGRGRRRGRGMRTKKDPPFLSTYHVLGFYHFFPPLSQETRLIFAKIICFSTPCSILHQDEHEE</sequence>
<proteinExistence type="predicted"/>
<evidence type="ECO:0000313" key="3">
    <source>
        <dbReference type="Proteomes" id="UP001054837"/>
    </source>
</evidence>
<protein>
    <submittedName>
        <fullName evidence="2">Uncharacterized protein</fullName>
    </submittedName>
</protein>
<reference evidence="2 3" key="1">
    <citation type="submission" date="2021-06" db="EMBL/GenBank/DDBJ databases">
        <title>Caerostris darwini draft genome.</title>
        <authorList>
            <person name="Kono N."/>
            <person name="Arakawa K."/>
        </authorList>
    </citation>
    <scope>NUCLEOTIDE SEQUENCE [LARGE SCALE GENOMIC DNA]</scope>
</reference>
<dbReference type="EMBL" id="BPLQ01009657">
    <property type="protein sequence ID" value="GIY45735.1"/>
    <property type="molecule type" value="Genomic_DNA"/>
</dbReference>
<dbReference type="AlphaFoldDB" id="A0AAV4THF0"/>
<name>A0AAV4THF0_9ARAC</name>
<evidence type="ECO:0000313" key="2">
    <source>
        <dbReference type="EMBL" id="GIY45735.1"/>
    </source>
</evidence>